<dbReference type="AlphaFoldDB" id="G2XRF7"/>
<feature type="compositionally biased region" description="Polar residues" evidence="1">
    <location>
        <begin position="23"/>
        <end position="43"/>
    </location>
</feature>
<sequence>MDKLGPFFSLPNIYLTGGKVEQAMTQGPSQESQKPQSPNSGTSEMDLKQ</sequence>
<dbReference type="EMBL" id="FQ790256">
    <property type="protein sequence ID" value="CCD43325.1"/>
    <property type="molecule type" value="Genomic_DNA"/>
</dbReference>
<accession>G2XRF7</accession>
<organism evidence="2 3">
    <name type="scientific">Botryotinia fuckeliana (strain T4)</name>
    <name type="common">Noble rot fungus</name>
    <name type="synonym">Botrytis cinerea</name>
    <dbReference type="NCBI Taxonomy" id="999810"/>
    <lineage>
        <taxon>Eukaryota</taxon>
        <taxon>Fungi</taxon>
        <taxon>Dikarya</taxon>
        <taxon>Ascomycota</taxon>
        <taxon>Pezizomycotina</taxon>
        <taxon>Leotiomycetes</taxon>
        <taxon>Helotiales</taxon>
        <taxon>Sclerotiniaceae</taxon>
        <taxon>Botrytis</taxon>
    </lineage>
</organism>
<dbReference type="InParanoid" id="G2XRF7"/>
<dbReference type="Proteomes" id="UP000008177">
    <property type="component" value="Unplaced contigs"/>
</dbReference>
<evidence type="ECO:0000313" key="3">
    <source>
        <dbReference type="Proteomes" id="UP000008177"/>
    </source>
</evidence>
<evidence type="ECO:0000313" key="2">
    <source>
        <dbReference type="EMBL" id="CCD43325.1"/>
    </source>
</evidence>
<protein>
    <submittedName>
        <fullName evidence="2">Uncharacterized protein</fullName>
    </submittedName>
</protein>
<proteinExistence type="predicted"/>
<reference evidence="3" key="1">
    <citation type="journal article" date="2011" name="PLoS Genet.">
        <title>Genomic analysis of the necrotrophic fungal pathogens Sclerotinia sclerotiorum and Botrytis cinerea.</title>
        <authorList>
            <person name="Amselem J."/>
            <person name="Cuomo C.A."/>
            <person name="van Kan J.A."/>
            <person name="Viaud M."/>
            <person name="Benito E.P."/>
            <person name="Couloux A."/>
            <person name="Coutinho P.M."/>
            <person name="de Vries R.P."/>
            <person name="Dyer P.S."/>
            <person name="Fillinger S."/>
            <person name="Fournier E."/>
            <person name="Gout L."/>
            <person name="Hahn M."/>
            <person name="Kohn L."/>
            <person name="Lapalu N."/>
            <person name="Plummer K.M."/>
            <person name="Pradier J.M."/>
            <person name="Quevillon E."/>
            <person name="Sharon A."/>
            <person name="Simon A."/>
            <person name="ten Have A."/>
            <person name="Tudzynski B."/>
            <person name="Tudzynski P."/>
            <person name="Wincker P."/>
            <person name="Andrew M."/>
            <person name="Anthouard V."/>
            <person name="Beever R.E."/>
            <person name="Beffa R."/>
            <person name="Benoit I."/>
            <person name="Bouzid O."/>
            <person name="Brault B."/>
            <person name="Chen Z."/>
            <person name="Choquer M."/>
            <person name="Collemare J."/>
            <person name="Cotton P."/>
            <person name="Danchin E.G."/>
            <person name="Da Silva C."/>
            <person name="Gautier A."/>
            <person name="Giraud C."/>
            <person name="Giraud T."/>
            <person name="Gonzalez C."/>
            <person name="Grossetete S."/>
            <person name="Guldener U."/>
            <person name="Henrissat B."/>
            <person name="Howlett B.J."/>
            <person name="Kodira C."/>
            <person name="Kretschmer M."/>
            <person name="Lappartient A."/>
            <person name="Leroch M."/>
            <person name="Levis C."/>
            <person name="Mauceli E."/>
            <person name="Neuveglise C."/>
            <person name="Oeser B."/>
            <person name="Pearson M."/>
            <person name="Poulain J."/>
            <person name="Poussereau N."/>
            <person name="Quesneville H."/>
            <person name="Rascle C."/>
            <person name="Schumacher J."/>
            <person name="Segurens B."/>
            <person name="Sexton A."/>
            <person name="Silva E."/>
            <person name="Sirven C."/>
            <person name="Soanes D.M."/>
            <person name="Talbot N.J."/>
            <person name="Templeton M."/>
            <person name="Yandava C."/>
            <person name="Yarden O."/>
            <person name="Zeng Q."/>
            <person name="Rollins J.A."/>
            <person name="Lebrun M.H."/>
            <person name="Dickman M."/>
        </authorList>
    </citation>
    <scope>NUCLEOTIDE SEQUENCE [LARGE SCALE GENOMIC DNA]</scope>
    <source>
        <strain evidence="3">T4</strain>
    </source>
</reference>
<gene>
    <name evidence="2" type="ORF">BofuT4_uP067330.1</name>
</gene>
<name>G2XRF7_BOTF4</name>
<evidence type="ECO:0000256" key="1">
    <source>
        <dbReference type="SAM" id="MobiDB-lite"/>
    </source>
</evidence>
<dbReference type="HOGENOM" id="CLU_3142827_0_0_1"/>
<feature type="region of interest" description="Disordered" evidence="1">
    <location>
        <begin position="19"/>
        <end position="49"/>
    </location>
</feature>